<dbReference type="RefSeq" id="WP_166284561.1">
    <property type="nucleotide sequence ID" value="NZ_JAANNP010000091.1"/>
</dbReference>
<protein>
    <submittedName>
        <fullName evidence="1">Uncharacterized protein</fullName>
    </submittedName>
</protein>
<accession>A0ABX0GYM1</accession>
<evidence type="ECO:0000313" key="2">
    <source>
        <dbReference type="Proteomes" id="UP000800981"/>
    </source>
</evidence>
<gene>
    <name evidence="1" type="ORF">G9H71_20095</name>
</gene>
<dbReference type="EMBL" id="JAANNP010000091">
    <property type="protein sequence ID" value="NHC16091.1"/>
    <property type="molecule type" value="Genomic_DNA"/>
</dbReference>
<proteinExistence type="predicted"/>
<dbReference type="Proteomes" id="UP000800981">
    <property type="component" value="Unassembled WGS sequence"/>
</dbReference>
<organism evidence="1 2">
    <name type="scientific">Motilibacter deserti</name>
    <dbReference type="NCBI Taxonomy" id="2714956"/>
    <lineage>
        <taxon>Bacteria</taxon>
        <taxon>Bacillati</taxon>
        <taxon>Actinomycetota</taxon>
        <taxon>Actinomycetes</taxon>
        <taxon>Motilibacterales</taxon>
        <taxon>Motilibacteraceae</taxon>
        <taxon>Motilibacter</taxon>
    </lineage>
</organism>
<comment type="caution">
    <text evidence="1">The sequence shown here is derived from an EMBL/GenBank/DDBJ whole genome shotgun (WGS) entry which is preliminary data.</text>
</comment>
<keyword evidence="2" id="KW-1185">Reference proteome</keyword>
<reference evidence="1 2" key="1">
    <citation type="submission" date="2020-03" db="EMBL/GenBank/DDBJ databases">
        <title>Two novel Motilibacter sp.</title>
        <authorList>
            <person name="Liu S."/>
        </authorList>
    </citation>
    <scope>NUCLEOTIDE SEQUENCE [LARGE SCALE GENOMIC DNA]</scope>
    <source>
        <strain evidence="1 2">E257</strain>
    </source>
</reference>
<evidence type="ECO:0000313" key="1">
    <source>
        <dbReference type="EMBL" id="NHC16091.1"/>
    </source>
</evidence>
<sequence length="58" mass="6034">MYDETRSPAPQEALDNWARQAAAGDAEAALEIAAEALIAHRRAAAEPADSSSLGRPGD</sequence>
<name>A0ABX0GYM1_9ACTN</name>